<feature type="compositionally biased region" description="Basic and acidic residues" evidence="2">
    <location>
        <begin position="1421"/>
        <end position="1430"/>
    </location>
</feature>
<feature type="compositionally biased region" description="Basic residues" evidence="2">
    <location>
        <begin position="4789"/>
        <end position="4799"/>
    </location>
</feature>
<feature type="compositionally biased region" description="Basic residues" evidence="2">
    <location>
        <begin position="5355"/>
        <end position="5365"/>
    </location>
</feature>
<dbReference type="PANTHER" id="PTHR40641:SF2">
    <property type="entry name" value="INVOLUCRIN REPEAT PROTEIN"/>
    <property type="match status" value="1"/>
</dbReference>
<feature type="compositionally biased region" description="Basic residues" evidence="2">
    <location>
        <begin position="3951"/>
        <end position="3962"/>
    </location>
</feature>
<feature type="compositionally biased region" description="Low complexity" evidence="2">
    <location>
        <begin position="2163"/>
        <end position="2176"/>
    </location>
</feature>
<keyword evidence="4" id="KW-1185">Reference proteome</keyword>
<feature type="region of interest" description="Disordered" evidence="2">
    <location>
        <begin position="211"/>
        <end position="299"/>
    </location>
</feature>
<feature type="compositionally biased region" description="Basic residues" evidence="2">
    <location>
        <begin position="3324"/>
        <end position="3334"/>
    </location>
</feature>
<feature type="compositionally biased region" description="Basic residues" evidence="2">
    <location>
        <begin position="3051"/>
        <end position="3061"/>
    </location>
</feature>
<feature type="compositionally biased region" description="Basic and acidic residues" evidence="2">
    <location>
        <begin position="118"/>
        <end position="149"/>
    </location>
</feature>
<feature type="region of interest" description="Disordered" evidence="2">
    <location>
        <begin position="5749"/>
        <end position="6254"/>
    </location>
</feature>
<feature type="compositionally biased region" description="Basic and acidic residues" evidence="2">
    <location>
        <begin position="1731"/>
        <end position="1743"/>
    </location>
</feature>
<feature type="compositionally biased region" description="Polar residues" evidence="2">
    <location>
        <begin position="4011"/>
        <end position="4050"/>
    </location>
</feature>
<evidence type="ECO:0000256" key="2">
    <source>
        <dbReference type="SAM" id="MobiDB-lite"/>
    </source>
</evidence>
<feature type="compositionally biased region" description="Low complexity" evidence="2">
    <location>
        <begin position="1744"/>
        <end position="1764"/>
    </location>
</feature>
<feature type="compositionally biased region" description="Basic residues" evidence="2">
    <location>
        <begin position="4676"/>
        <end position="4686"/>
    </location>
</feature>
<feature type="compositionally biased region" description="Polar residues" evidence="2">
    <location>
        <begin position="5472"/>
        <end position="5490"/>
    </location>
</feature>
<feature type="compositionally biased region" description="Polar residues" evidence="2">
    <location>
        <begin position="974"/>
        <end position="987"/>
    </location>
</feature>
<feature type="compositionally biased region" description="Basic residues" evidence="2">
    <location>
        <begin position="4549"/>
        <end position="4559"/>
    </location>
</feature>
<feature type="compositionally biased region" description="Polar residues" evidence="2">
    <location>
        <begin position="174"/>
        <end position="188"/>
    </location>
</feature>
<feature type="region of interest" description="Disordered" evidence="2">
    <location>
        <begin position="1919"/>
        <end position="2196"/>
    </location>
</feature>
<feature type="region of interest" description="Disordered" evidence="2">
    <location>
        <begin position="602"/>
        <end position="634"/>
    </location>
</feature>
<feature type="region of interest" description="Disordered" evidence="2">
    <location>
        <begin position="434"/>
        <end position="479"/>
    </location>
</feature>
<feature type="region of interest" description="Disordered" evidence="2">
    <location>
        <begin position="4010"/>
        <end position="4086"/>
    </location>
</feature>
<feature type="compositionally biased region" description="Basic and acidic residues" evidence="2">
    <location>
        <begin position="5548"/>
        <end position="5561"/>
    </location>
</feature>
<feature type="compositionally biased region" description="Basic and acidic residues" evidence="2">
    <location>
        <begin position="5196"/>
        <end position="5207"/>
    </location>
</feature>
<gene>
    <name evidence="3" type="ORF">LTR84_001226</name>
</gene>
<feature type="compositionally biased region" description="Low complexity" evidence="2">
    <location>
        <begin position="6420"/>
        <end position="6433"/>
    </location>
</feature>
<feature type="compositionally biased region" description="Basic and acidic residues" evidence="2">
    <location>
        <begin position="1556"/>
        <end position="1570"/>
    </location>
</feature>
<feature type="compositionally biased region" description="Basic and acidic residues" evidence="2">
    <location>
        <begin position="1468"/>
        <end position="1487"/>
    </location>
</feature>
<feature type="region of interest" description="Disordered" evidence="2">
    <location>
        <begin position="521"/>
        <end position="584"/>
    </location>
</feature>
<feature type="compositionally biased region" description="Basic residues" evidence="2">
    <location>
        <begin position="4462"/>
        <end position="4472"/>
    </location>
</feature>
<feature type="compositionally biased region" description="Polar residues" evidence="2">
    <location>
        <begin position="5811"/>
        <end position="5821"/>
    </location>
</feature>
<feature type="compositionally biased region" description="Basic and acidic residues" evidence="2">
    <location>
        <begin position="2379"/>
        <end position="2397"/>
    </location>
</feature>
<feature type="region of interest" description="Disordered" evidence="2">
    <location>
        <begin position="5614"/>
        <end position="5727"/>
    </location>
</feature>
<feature type="compositionally biased region" description="Basic and acidic residues" evidence="2">
    <location>
        <begin position="1293"/>
        <end position="1330"/>
    </location>
</feature>
<feature type="compositionally biased region" description="Acidic residues" evidence="2">
    <location>
        <begin position="775"/>
        <end position="784"/>
    </location>
</feature>
<feature type="compositionally biased region" description="Basic and acidic residues" evidence="2">
    <location>
        <begin position="2546"/>
        <end position="2559"/>
    </location>
</feature>
<feature type="compositionally biased region" description="Basic and acidic residues" evidence="2">
    <location>
        <begin position="1345"/>
        <end position="1384"/>
    </location>
</feature>
<feature type="region of interest" description="Disordered" evidence="2">
    <location>
        <begin position="304"/>
        <end position="323"/>
    </location>
</feature>
<feature type="compositionally biased region" description="Polar residues" evidence="2">
    <location>
        <begin position="3168"/>
        <end position="3183"/>
    </location>
</feature>
<feature type="compositionally biased region" description="Basic and acidic residues" evidence="2">
    <location>
        <begin position="540"/>
        <end position="561"/>
    </location>
</feature>
<dbReference type="GeneID" id="89969448"/>
<sequence>MGKSSSGRPRAGSETSAPSEKRRDSKRDSTTSSRRKLSRRDDYVDEHYDATVTSSRVAPSTYVTAFTAEPSSIDAVQETPSKYNDRDRYDNSRGSRDDTPSKYRPSKGSAENDGQNSKSERDNGRDRRDSRRSGRSDDRTSARASDNHDASLPQNQFPGEMPLTYTQPYRPPGQASSYYGDQGESVSFQPGVRPIQPSIVTNAEQAHLMEPTIDARPPAEPSSLGQVGAAAGYFGNSGFANDSGVQSTPSKPSQRLDHNRPDQSGGFDTSPRASPSPGGYQDRPSQQASGGGAHFAPPTAAEYYSGSAFQTPPRLPQGSFEGSGPYSAPAGAGASFANSNVPLYGAAGMAAGAAYLHHHNNQQSHWPSGMSNAGPYSSGPTQMQHRHEHKHKHRSPLGKFVDWFRDPKAVAEYEQYTEAIGVCKYCFDPMSSPADAPRRHHYRPKRTSSGSRYGSSTRVDKTYRYSSDEERKRRSGAKKVVAGGLAGYGAAKVGNAILKANHDFDDTYSVKSGRPFTASRVSFQGEEMRSTSKSKQRYSSTEDLRGSHEKRRESHSNEATRRRDKHSSRRRESSSSSSSHGISRGVALSTGIGAAGLAMGAAALNKKSRRDSRDRSRSRSPPSRKKYYSKRVSPMHSYVDLSTTNSGPTSVAGFFTSPSANKKKGKKPKGFFTFSNGSSSSSDADLAYGAGTVRTKRSSRRLSASHDRNKQYASAAGMMGLVKLGNDLASESDRRGHKGKRVSDAHSKVGPDSRFSSNGFYMQDQAQIPTIGQDEEWYDTDDSDGGLVYGSGTSLLPRREPGPQPPRYPSDHYQRAQAGGNDSSRRQSASYNQSQNGDPKKFTASFETTETAPAMDFTGKPPPMQELEPRPISNDASFDTRRSRRDSYHNGQQYQTSSSSVPLHQPQPVPIIPFINQSMNTSLSQGTGSTDYRRTKPLLENMGANRNIGSEPSDRRSSRRSRRDSSPAKLLSQDPKNNVSFDLSNEQLDNERKSSKKDDARESRRDKKDRRKSADAALVLGAGALIAGALAKDQMSDKGKSSDSVRDAPSQASTREADIDRQLQALYDEKRRQEEHKRTLERLEQGNKSTTSGKPTGPELVKRSSSSEDSSRPRRKSSLKKNNAREVSPTSDTQQERIARMAAQRVKSTPSPVHEDYGNFFVPQELVEHLKEHNEKAEHRDDVEPNVVEIVPGASKSKGRNPFDPFLYRPFGLDVDDDPSLHPWPVPMLGLVEPTPPGSRAHSDRGDITPVARPSSVEPPHDEGEPLERKASNGTKVTWGDHDTYVYEVQTPEYERSDYIPDHKEAGRKDDSKREEPKISHGENSTEQRPKAGRTWTLDETEAELLEREVPSVSERPHVSRAWTVDDKEADQIEHPARSSHADVLDDVTPQVVEIRPRQVEASPSRDAKPTQLDTANASPRAEEGAEPLREVYQSPFAETASDLGLSDEQRHLPDSPDGRMSLGMSDLQDKPQDADTDFPDVRSSKSEKRRRERASSSIETADEHSTFSTNPRENATAPSDRESVFDFLVEDGGKSVAAAAAIGLGAAAISAAHQSSKEPSQHTSDRNIDLDDDVVGNRAGVKRSSTFDDSQLQRQPHSSSRSDPQSDPEDWERSRTSKNAKGTKRSAQSDVGLGGKGSSESKDEVRPDDLLFEKPRRSHTESEIGDDFDTKSSASGRKRKSKRSERSNGQSREDSASRVEDAEKPRRKSKRDSQIFDDGDVQSVVSSPADLDKYSKEKDKKSSGGFFSNIFSSNKSDVSTSSKRSSKSSKSESRAERPREEGSESRKKHRSKDRDLDDAATAVSEPLRSSKRSSERPRKDKSEKTYSRDESLDDGFVSAEESTEVPAFDDGDEKSFLGKRPEMPQPTDIAMPMDTDGVSGLASGRISSKTPRATDAFSPDTRTGDDFEAFVARNLNVEGASDLPSKPSAARRRLSAIQTREPESNPTTPGFPTATSVPVHFRIPASSPIAPRFSMSSPIASPASPLTTPRTRQGRPKSTEFAGKNIRPLYLVEASNPSKNALPDTSDYPPLPPSIASSSHPSTEDLRAEAQAQEQLELFTPSRLTADKFRDQARRQSYSYWHDGEQRRRSPDYLDSRSATPVPGEAQRARDREIKPKPKYEFHSPSELLQDPSLLYGDGDMEDDRPGSPLPSVVSTDLDYMSARSRSLSPPSRARSLSRGRRSASGSRSTSVSWQDAVSTVAAGALVGSALGYVAHEALNESSFTVPERDVSAVRRHLDTESVQRQESLDSTAHRGRPAERRLEINDLPTSTAVDMQDEPLDQDTEVEMPYSDADARTTSVAATKTSKKTKKDKKKQKRQQLTSTLSDDLLPSSEDPAQITSKMPEASSRSDSMAHELQSSELHDETQVTARDLSALVDREVEGMEGLSRTDKIDDFQNQSNMHENTNAPGLGHYDDPSLKDSAQSLSQSPSQRPHTELSPFEQALEAAVHARGLSQGTTMEVAHDAFLPDAPTDLPDNGGTSLTTIEEENESVSPAVQMNKAVPERKNSKKSKRKDKKSLDWEPASETQEAEAVFGQTPSDQPKSAEPESFAQERDSTPNPFGNDFVVTDEDVITSTPPRIEIPDSSVSASELMANTDSLSGLAHDPKTSQEVDDWPTPTTKKGKKDKKGRKGQSLNPEESAEMAVPTEPQSPTVAMPNVEHKSTSGEQALVESHSADPMLVDPMLVDSEQTSTQNDQVRLDDTFVQDKNEEAPASENADDTWDTGAKKSKKSKKGKRKSLTWADEENLTSFAAAPTEDAFPSATDPVLDAAQSGQAIVPASQEKKIIAEQPKELREESEVRAPTSTNDSSRVTPEEPEFDDFYSTKSTKKSKKKQKKRDSDALVAGAAMGAVGALALGPLHTGGPDADQAVTVTADAPMITITPDHKSSNSGVTQDLPARDDNEGTSVREVVDFSNSTESLSTSPTLLPSADDGTSEPLRSFDSEVQPPAELPKASLDQVSEDLFPLVGKKSKKDKKKMRQSTIDEFSTEPIADTASYAIVDSKPNEEDNVIDASELTPQSSQLQDPEAEQPETQEVADDFGFADKKMSKKDKKKKHQSTFEPETDVFEDAVSSPVPDDVPIETEAVTGPSDSIQRMLELQDSAPAQEEVQEAADNSGFIDKKKAKKDKKKKRQSTFDEPDANVDEKVTSTSVAETEFIDKVDDNQNAELSTLPTATGNQEEIEDFGILDKKKSKKDKRKQRHATFDEPEENAADVVVPTSAAEGESIAKVDDIEAEAPSTLLTENQDEAVEDFGFVDKKKSKKDKKKKRQSTFDAFEIPSETITSTPAAQDAELPAVSRTNSTHPDPVAFVDELAPIGKQSKKDKKKKRASAVQFASPEQLPTSAGVDDLRSPGAFDLNDEAIPTGEEPQAFQSEPRGRDDHSIPEDSAPVTSSDDSRAVEPTVVETSMVEPLPEASVDETPTRVPASDDAQDVTDALGYLRDDHALRTGDYPVVDTPAVEIPTSVPVPDNAQDVTAASKGMEGEATPQEAASEISGEQEPTIGVSDIVAVPKGSSSETDQPSADVSTNELNVTDDTIAAPKDLGDNAPDEWEPTPKKSKKDKRKKKQNALDDSAEGATILEDKSTSLAKDSTSEPAASLFTDQSGLLDTPIIAATVAMASHDQKIEDDEWNSSTKKSKKDKKKKRQSALTSPPDELDVTYNDAADKPDELPAAQLMPAEVSSTEAPAEAESTAGPEAAEDEEWGYSSKKLKKDKKKKRQSLLSTPPNEQEVPTSDTIDKFELLSTEPTIAPSPEPLDPSADGSVEKNPLKQPEVAEEGDWGFTSKKSKKDKKKKRQSLMTTPPNESEPTAMGDDNTPGFGALPTESETAKEPIVMETSSDRAIAGEAVIDVVPDPEPEWGYSTKKSKNDKKKRRSGFEDSVPDNDAPEPDSTISTMQEPAQNLDEAAKTAESVEPTRDLVSDELSKESGTVPNQSPAAEDDVWPVKSKKSKKDKRKSKMTDFSPFETDGSSFAAETSAMDTSRGIEESILHDDAMAMAIAIGDPTTEFSNANQDPLPANTSFENKVTQPENNEAPNPGSIEQETIGTDDLDSFSMKKSKKDKKKKKRQSTFDDAYDEPESTTLTAAVLATDRELPSPSTELDVAKVASDGDVAETEVDTGQTVEADEQSSAPVVLTKTSEDAATVDKPLQDPVGATVETEFDTQPIESTSRVIDAEAEPDFSTSLKKSKKDKKKKRISSFDDALENVQDPTLAKDIVDDPEPLTAFDESREASGTAEGTALDTQAMVSASKEIDIDAGHDFSTPSKKSKKEKKEKRTSTFDDTFEGAASEPIASEDTATEPQPAPISEEPLRDRTDAPKDPAIEIYPTEVATREIEPDADPKLTTLSQEKKEKRLSTFDDAFEDAVEEPIVSEDIAMLDVQPAYPESMEPDAEAEFTTTSKKSKKDKKKKRISTFDDTADVSPQQPVAISQNAVVDAQLVESIIKPEAQDEFEVPSKKSKKNKKKRVSAFDDLVDEPTQDLETLPEVLASDLQTTGVATTDEPTKDLETTEVLADDVETAKPSTTDEASITPEAEGETFSTSSKKSKKDKKKNRMPAFDDSFTDTINESSRDLEVAPETLAPNAPAVEPLATDDPATAAEPQEDEFYTSSKKSKKGKKKNRAMFDDMAKELEEPAEVPKLLDADTKSSEPFLTADPTTVTEPEEEFVTLGKKSKKDKKKRMSTFDDTIEEPRDQIATPKVLESDPIETFATTEPTTDLNPEEEDSMTSSKKSKKDKKKKRMSTFDDIVDEPEDGGSAHGILDPDAPLTGPDIVTEEDFVESANKSKKDKKKKRQATFDDTFDEPKQEVEDLETAATSNEPTSFADPEDESEFIQTSKKSKKDKKKKRQSTFDEPQQDVVVPGAHEPDALSAEPAMVAEPEPEPEDEFGEPLKRSKKDKKKQRQSTFDDMIDEPKQEAPTTEILDADDTISAEPVWPTKPEADDQLIEPSKKSKKDKKKKRQSTFDDTVDEPSRAIVVYPLEGRSTEPQSIELAIAPEADEEFTMPSKKSKKKKRQSTFGDILDEPGQDLVAPPAEVLTTDDQPVDPPVTARDEDEADSVFSSKNSEKDKQNKGQPANEDTSPAYQELLTPDLQESAPTLESESQRMQGVEFNPNGSHGQAMDVDTSEQIIATECDRQPSDSAPTWLAVADHATAEESFDMVNSSAQNQAAEVTMTDVGQVEESFNNIPSKNDQESRGVETHGTDASLLTDVPHSQQPELGQEATVSENRDLDDAEVSQADWNFSSIKPKKDKKKRQSTLNEPVAFPIEEDTFTLAAAAHSKAVTEKFVDTEVFPMSSKKSKKDKKKRQSTLDETVADSYDNVTTLQADTPSIEVPETPADAEPDWGLSSKKSKKDKKKRQSTIEAIDSEPFQEDTLTPQADITMEDTTKELAGVDFQSTSLRRELDRALEPDNKDIEHNIIHTTEHSQHESPPVAEPPIEADANTQPGQIVPNEDRDRLESVIRGNEFTTATTVEPSQHETSNNIGFEIPQQKSKKDKKKTRQSKSAQIDWEEPQPESEDIRDQAIIEATQEPRELSSANEKTTFEHSRHVVRQESWDEMEVDERRASLTKPAALNDESIQETARSTSDNDGAFLGAVAATGAAVVLASELAAPSKKSKKDKKKKRQSTLDEEAFGAPTSFQGPSTEDSSFKDVPDENAPVQHSTSKDIPHENISIQDPVPTDDWVFSGKKSKKSKKMMNNFDDLGDKMQTSGTGTPRSADQFDTAVQTPMDQIGVVPSIETQDAVVDPDSVPEPPTEDYFPAIDRKTSKKDKKKQKKMPSAWVEADNQGFSEFQDGAAKDLAAENSASQPKNESQLIEDHSRVMQHEEVPRASLDMMDVDKREDPMFRDHGERIRQRKSHISRSPEPYQSIQHEKYESSTRPDQVDLTERSLAADAETISDNDPRHLVQTEPQSIIVDDTIAPRRTKSKNSKKDKRIFEFNGTENIDSPSLPNDEQLYAHPVAIPRDGQMVSVADRSTEPNKTTDYQVHSDPENLSDVSASTRERRKRRRSPPVWAGEEPDDLPRNRAMTPPPEHDDLMDTALGVAAGLGFGVAGHESSRNPRPRSTSPARKQSTGWSFAKLGTVADLGNTDSNRDSGVQFESPVLPIDHFTSTRDSGFVAEPSERSRGGSTDRGLDVSLRPPRPQSPTSSTEDVSKKRHSKSRKDDMSTLETPRRRPSPVDSTSKERSSVLFNSSPAVPTPLKTNIAPISPEPVSSPLRRSPSIHGHHQSREELKQKSRVSPHDHDFNDALASNLIDRSAKAEVQRDAFSPGPEGSARFAAHRMSLNTIREDAVDSSGPTRDQHPFTSPPFPLTPQARGSKDHLAEAGLAAAAVGALGVRALALSKTNSRDSELGQAKSLGRSKSRTSSLRNLRASAASPYDAINAAAGPSHISVNDTELEGPGSRTRDMSDVYDGYGSYPGSPRSPTRPPSVRRRQSMQQIKDLESQLDQLASENRALVEAKMMAEQQLETAHFDRSRSEGTDTISAQLQERDAEISYLKEQVASLMATHETLQREHEQTLATVRSDYEHDQLQWGESARELETLRSRHTELSQGMESIVRHEIDTALAEKNAEIERLRQDLEEAREKVRELQSQIVAGGADEVLTVRDEDYFDSACQQLCQQVQGWVLRFSKYSDTRLCRTTNEVRDEKIVDRFDNAILDGSDVDLYLADRVKRRDVFMSVVMTMIWEYVFTRYLFGMDRDQRQKLKQLEKNLGEVGPASAVHQWRALTLTLLSKRESFQAQRDSDAEAVSLEIFSTLSRFLPPPQNLEGQIVGSLRNVMLTAVNLSIEMRLQRAEYIMLPPLQPEYDTNGDLARKVYFNASLMNERSGETTSNDELERNQAVVRMVLFPLVVKKGDDSGVGDEEIVVCPAQVLIARPDKGKRPRGSTRVASGDSKSLRAVSTHSLGAMSGIDVNENMI</sequence>
<feature type="compositionally biased region" description="Polar residues" evidence="2">
    <location>
        <begin position="2806"/>
        <end position="2815"/>
    </location>
</feature>
<feature type="compositionally biased region" description="Basic residues" evidence="2">
    <location>
        <begin position="4735"/>
        <end position="4746"/>
    </location>
</feature>
<feature type="compositionally biased region" description="Low complexity" evidence="2">
    <location>
        <begin position="447"/>
        <end position="457"/>
    </location>
</feature>
<feature type="compositionally biased region" description="Polar residues" evidence="2">
    <location>
        <begin position="3729"/>
        <end position="3740"/>
    </location>
</feature>
<feature type="compositionally biased region" description="Basic residues" evidence="2">
    <location>
        <begin position="3263"/>
        <end position="3274"/>
    </location>
</feature>
<feature type="coiled-coil region" evidence="1">
    <location>
        <begin position="6569"/>
        <end position="6610"/>
    </location>
</feature>
<feature type="compositionally biased region" description="Polar residues" evidence="2">
    <location>
        <begin position="2423"/>
        <end position="2435"/>
    </location>
</feature>
<feature type="compositionally biased region" description="Basic and acidic residues" evidence="2">
    <location>
        <begin position="4336"/>
        <end position="4346"/>
    </location>
</feature>
<feature type="region of interest" description="Disordered" evidence="2">
    <location>
        <begin position="362"/>
        <end position="394"/>
    </location>
</feature>
<feature type="compositionally biased region" description="Basic residues" evidence="2">
    <location>
        <begin position="4842"/>
        <end position="4853"/>
    </location>
</feature>
<feature type="compositionally biased region" description="Polar residues" evidence="2">
    <location>
        <begin position="5217"/>
        <end position="5231"/>
    </location>
</feature>
<feature type="region of interest" description="Disordered" evidence="2">
    <location>
        <begin position="2470"/>
        <end position="2845"/>
    </location>
</feature>
<feature type="compositionally biased region" description="Basic and acidic residues" evidence="2">
    <location>
        <begin position="5844"/>
        <end position="5860"/>
    </location>
</feature>
<feature type="compositionally biased region" description="Polar residues" evidence="2">
    <location>
        <begin position="889"/>
        <end position="902"/>
    </location>
</feature>
<feature type="compositionally biased region" description="Basic and acidic residues" evidence="2">
    <location>
        <begin position="83"/>
        <end position="101"/>
    </location>
</feature>
<protein>
    <recommendedName>
        <fullName evidence="5">Involucrin repeat protein</fullName>
    </recommendedName>
</protein>
<feature type="compositionally biased region" description="Basic and acidic residues" evidence="2">
    <location>
        <begin position="458"/>
        <end position="472"/>
    </location>
</feature>
<feature type="compositionally biased region" description="Polar residues" evidence="2">
    <location>
        <begin position="820"/>
        <end position="837"/>
    </location>
</feature>
<feature type="compositionally biased region" description="Basic and acidic residues" evidence="2">
    <location>
        <begin position="1034"/>
        <end position="1046"/>
    </location>
</feature>
<feature type="compositionally biased region" description="Polar residues" evidence="2">
    <location>
        <begin position="238"/>
        <end position="253"/>
    </location>
</feature>
<feature type="compositionally biased region" description="Polar residues" evidence="2">
    <location>
        <begin position="1507"/>
        <end position="1518"/>
    </location>
</feature>
<feature type="compositionally biased region" description="Basic and acidic residues" evidence="2">
    <location>
        <begin position="989"/>
        <end position="1006"/>
    </location>
</feature>
<feature type="compositionally biased region" description="Basic residues" evidence="2">
    <location>
        <begin position="5773"/>
        <end position="5783"/>
    </location>
</feature>
<feature type="compositionally biased region" description="Polar residues" evidence="2">
    <location>
        <begin position="1"/>
        <end position="18"/>
    </location>
</feature>
<feature type="compositionally biased region" description="Basic residues" evidence="2">
    <location>
        <begin position="4406"/>
        <end position="4417"/>
    </location>
</feature>
<feature type="compositionally biased region" description="Basic residues" evidence="2">
    <location>
        <begin position="4061"/>
        <end position="4073"/>
    </location>
</feature>
<feature type="compositionally biased region" description="Basic and acidic residues" evidence="2">
    <location>
        <begin position="878"/>
        <end position="888"/>
    </location>
</feature>
<feature type="compositionally biased region" description="Polar residues" evidence="2">
    <location>
        <begin position="3590"/>
        <end position="3611"/>
    </location>
</feature>
<dbReference type="RefSeq" id="XP_064712712.1">
    <property type="nucleotide sequence ID" value="XM_064844852.1"/>
</dbReference>
<proteinExistence type="predicted"/>
<feature type="compositionally biased region" description="Low complexity" evidence="2">
    <location>
        <begin position="2321"/>
        <end position="2335"/>
    </location>
</feature>
<feature type="region of interest" description="Disordered" evidence="2">
    <location>
        <begin position="1033"/>
        <end position="1157"/>
    </location>
</feature>
<feature type="compositionally biased region" description="Basic residues" evidence="2">
    <location>
        <begin position="2624"/>
        <end position="2634"/>
    </location>
</feature>
<feature type="compositionally biased region" description="Polar residues" evidence="2">
    <location>
        <begin position="5100"/>
        <end position="5111"/>
    </location>
</feature>
<feature type="region of interest" description="Disordered" evidence="2">
    <location>
        <begin position="5183"/>
        <end position="5268"/>
    </location>
</feature>
<feature type="region of interest" description="Disordered" evidence="2">
    <location>
        <begin position="4113"/>
        <end position="4358"/>
    </location>
</feature>
<feature type="compositionally biased region" description="Basic and acidic residues" evidence="2">
    <location>
        <begin position="5412"/>
        <end position="5434"/>
    </location>
</feature>
<feature type="region of interest" description="Disordered" evidence="2">
    <location>
        <begin position="775"/>
        <end position="911"/>
    </location>
</feature>
<feature type="compositionally biased region" description="Low complexity" evidence="2">
    <location>
        <begin position="2918"/>
        <end position="2933"/>
    </location>
</feature>
<feature type="region of interest" description="Disordered" evidence="2">
    <location>
        <begin position="1233"/>
        <end position="1521"/>
    </location>
</feature>
<feature type="compositionally biased region" description="Polar residues" evidence="2">
    <location>
        <begin position="3518"/>
        <end position="3539"/>
    </location>
</feature>
<feature type="region of interest" description="Disordered" evidence="2">
    <location>
        <begin position="4388"/>
        <end position="4433"/>
    </location>
</feature>
<feature type="compositionally biased region" description="Basic residues" evidence="2">
    <location>
        <begin position="2307"/>
        <end position="2320"/>
    </location>
</feature>
<feature type="compositionally biased region" description="Basic and acidic residues" evidence="2">
    <location>
        <begin position="1448"/>
        <end position="1458"/>
    </location>
</feature>
<feature type="compositionally biased region" description="Basic residues" evidence="2">
    <location>
        <begin position="3713"/>
        <end position="3724"/>
    </location>
</feature>
<feature type="region of interest" description="Disordered" evidence="2">
    <location>
        <begin position="938"/>
        <end position="1014"/>
    </location>
</feature>
<comment type="caution">
    <text evidence="3">The sequence shown here is derived from an EMBL/GenBank/DDBJ whole genome shotgun (WGS) entry which is preliminary data.</text>
</comment>
<feature type="compositionally biased region" description="Basic residues" evidence="2">
    <location>
        <begin position="3869"/>
        <end position="3879"/>
    </location>
</feature>
<feature type="compositionally biased region" description="Polar residues" evidence="2">
    <location>
        <begin position="5948"/>
        <end position="5959"/>
    </location>
</feature>
<feature type="compositionally biased region" description="Polar residues" evidence="2">
    <location>
        <begin position="3932"/>
        <end position="3941"/>
    </location>
</feature>
<feature type="compositionally biased region" description="Basic and acidic residues" evidence="2">
    <location>
        <begin position="1692"/>
        <end position="1705"/>
    </location>
</feature>
<feature type="compositionally biased region" description="Basic residues" evidence="2">
    <location>
        <begin position="384"/>
        <end position="394"/>
    </location>
</feature>
<feature type="region of interest" description="Disordered" evidence="2">
    <location>
        <begin position="730"/>
        <end position="759"/>
    </location>
</feature>
<feature type="compositionally biased region" description="Basic residues" evidence="2">
    <location>
        <begin position="3561"/>
        <end position="3572"/>
    </location>
</feature>
<feature type="compositionally biased region" description="Basic and acidic residues" evidence="2">
    <location>
        <begin position="4314"/>
        <end position="4327"/>
    </location>
</feature>
<feature type="compositionally biased region" description="Basic residues" evidence="2">
    <location>
        <begin position="4616"/>
        <end position="4626"/>
    </location>
</feature>
<feature type="compositionally biased region" description="Basic residues" evidence="2">
    <location>
        <begin position="5303"/>
        <end position="5313"/>
    </location>
</feature>
<feature type="region of interest" description="Disordered" evidence="2">
    <location>
        <begin position="1"/>
        <end position="192"/>
    </location>
</feature>
<feature type="region of interest" description="Disordered" evidence="2">
    <location>
        <begin position="3464"/>
        <end position="3611"/>
    </location>
</feature>
<feature type="compositionally biased region" description="Basic and acidic residues" evidence="2">
    <location>
        <begin position="1100"/>
        <end position="1112"/>
    </location>
</feature>
<feature type="region of interest" description="Disordered" evidence="2">
    <location>
        <begin position="3005"/>
        <end position="3217"/>
    </location>
</feature>
<keyword evidence="1" id="KW-0175">Coiled coil</keyword>
<feature type="region of interest" description="Disordered" evidence="2">
    <location>
        <begin position="2884"/>
        <end position="2965"/>
    </location>
</feature>
<feature type="compositionally biased region" description="Acidic residues" evidence="2">
    <location>
        <begin position="4884"/>
        <end position="4893"/>
    </location>
</feature>
<feature type="compositionally biased region" description="Polar residues" evidence="2">
    <location>
        <begin position="5077"/>
        <end position="5088"/>
    </location>
</feature>
<feature type="compositionally biased region" description="Basic and acidic residues" evidence="2">
    <location>
        <begin position="3919"/>
        <end position="3931"/>
    </location>
</feature>
<feature type="compositionally biased region" description="Polar residues" evidence="2">
    <location>
        <begin position="3802"/>
        <end position="3812"/>
    </location>
</feature>
<feature type="compositionally biased region" description="Basic residues" evidence="2">
    <location>
        <begin position="2730"/>
        <end position="2742"/>
    </location>
</feature>
<feature type="compositionally biased region" description="Basic residues" evidence="2">
    <location>
        <begin position="5498"/>
        <end position="5508"/>
    </location>
</feature>
<feature type="compositionally biased region" description="Low complexity" evidence="2">
    <location>
        <begin position="3682"/>
        <end position="3701"/>
    </location>
</feature>
<feature type="region of interest" description="Disordered" evidence="2">
    <location>
        <begin position="1549"/>
        <end position="1903"/>
    </location>
</feature>
<feature type="compositionally biased region" description="Basic residues" evidence="2">
    <location>
        <begin position="3790"/>
        <end position="3801"/>
    </location>
</feature>
<feature type="compositionally biased region" description="Polar residues" evidence="2">
    <location>
        <begin position="1945"/>
        <end position="1957"/>
    </location>
</feature>
<feature type="compositionally biased region" description="Low complexity" evidence="2">
    <location>
        <begin position="1975"/>
        <end position="1986"/>
    </location>
</feature>
<feature type="compositionally biased region" description="Basic and acidic residues" evidence="2">
    <location>
        <begin position="1813"/>
        <end position="1831"/>
    </location>
</feature>
<feature type="compositionally biased region" description="Polar residues" evidence="2">
    <location>
        <begin position="5586"/>
        <end position="5595"/>
    </location>
</feature>
<feature type="region of interest" description="Disordered" evidence="2">
    <location>
        <begin position="6355"/>
        <end position="6381"/>
    </location>
</feature>
<feature type="compositionally biased region" description="Basic and acidic residues" evidence="2">
    <location>
        <begin position="2239"/>
        <end position="2249"/>
    </location>
</feature>
<feature type="compositionally biased region" description="Basic residues" evidence="2">
    <location>
        <begin position="4898"/>
        <end position="4907"/>
    </location>
</feature>
<feature type="compositionally biased region" description="Basic and acidic residues" evidence="2">
    <location>
        <begin position="1854"/>
        <end position="1863"/>
    </location>
</feature>
<feature type="compositionally biased region" description="Acidic residues" evidence="2">
    <location>
        <begin position="3030"/>
        <end position="3042"/>
    </location>
</feature>
<feature type="compositionally biased region" description="Polar residues" evidence="2">
    <location>
        <begin position="2691"/>
        <end position="2700"/>
    </location>
</feature>
<feature type="compositionally biased region" description="Basic residues" evidence="2">
    <location>
        <begin position="3195"/>
        <end position="3206"/>
    </location>
</feature>
<feature type="compositionally biased region" description="Polar residues" evidence="2">
    <location>
        <begin position="51"/>
        <end position="64"/>
    </location>
</feature>
<feature type="compositionally biased region" description="Polar residues" evidence="2">
    <location>
        <begin position="4714"/>
        <end position="4723"/>
    </location>
</feature>
<accession>A0AAV9NWU5</accession>
<feature type="compositionally biased region" description="Basic residues" evidence="2">
    <location>
        <begin position="4191"/>
        <end position="4202"/>
    </location>
</feature>
<feature type="compositionally biased region" description="Polar residues" evidence="2">
    <location>
        <begin position="5714"/>
        <end position="5724"/>
    </location>
</feature>
<feature type="compositionally biased region" description="Basic and acidic residues" evidence="2">
    <location>
        <begin position="1055"/>
        <end position="1085"/>
    </location>
</feature>
<feature type="compositionally biased region" description="Polar residues" evidence="2">
    <location>
        <begin position="5644"/>
        <end position="5653"/>
    </location>
</feature>
<dbReference type="PANTHER" id="PTHR40641">
    <property type="entry name" value="INVOLUCRIN REPEAT PROTEIN (AFU_ORTHOLOGUE AFUA_2G08060)"/>
    <property type="match status" value="1"/>
</dbReference>
<feature type="region of interest" description="Disordered" evidence="2">
    <location>
        <begin position="6397"/>
        <end position="6445"/>
    </location>
</feature>
<feature type="compositionally biased region" description="Basic and acidic residues" evidence="2">
    <location>
        <begin position="19"/>
        <end position="29"/>
    </location>
</feature>
<feature type="compositionally biased region" description="Basic residues" evidence="2">
    <location>
        <begin position="5621"/>
        <end position="5632"/>
    </location>
</feature>
<dbReference type="InterPro" id="IPR053268">
    <property type="entry name" value="Woronin_anchor"/>
</dbReference>
<feature type="region of interest" description="Disordered" evidence="2">
    <location>
        <begin position="3257"/>
        <end position="3438"/>
    </location>
</feature>
<feature type="compositionally biased region" description="Basic residues" evidence="2">
    <location>
        <begin position="5252"/>
        <end position="5261"/>
    </location>
</feature>
<feature type="region of interest" description="Disordered" evidence="2">
    <location>
        <begin position="6300"/>
        <end position="6329"/>
    </location>
</feature>
<feature type="region of interest" description="Disordered" evidence="2">
    <location>
        <begin position="5412"/>
        <end position="5595"/>
    </location>
</feature>
<feature type="compositionally biased region" description="Polar residues" evidence="2">
    <location>
        <begin position="5325"/>
        <end position="5334"/>
    </location>
</feature>
<feature type="compositionally biased region" description="Basic and acidic residues" evidence="2">
    <location>
        <begin position="3380"/>
        <end position="3389"/>
    </location>
</feature>
<dbReference type="Proteomes" id="UP001358417">
    <property type="component" value="Unassembled WGS sequence"/>
</dbReference>
<feature type="compositionally biased region" description="Basic and acidic residues" evidence="2">
    <location>
        <begin position="2785"/>
        <end position="2803"/>
    </location>
</feature>
<feature type="compositionally biased region" description="Basic and acidic residues" evidence="2">
    <location>
        <begin position="1395"/>
        <end position="1409"/>
    </location>
</feature>
<feature type="compositionally biased region" description="Polar residues" evidence="2">
    <location>
        <begin position="3973"/>
        <end position="3985"/>
    </location>
</feature>
<feature type="compositionally biased region" description="Basic and acidic residues" evidence="2">
    <location>
        <begin position="6236"/>
        <end position="6254"/>
    </location>
</feature>
<feature type="compositionally biased region" description="Basic and acidic residues" evidence="2">
    <location>
        <begin position="39"/>
        <end position="49"/>
    </location>
</feature>
<feature type="compositionally biased region" description="Acidic residues" evidence="2">
    <location>
        <begin position="1842"/>
        <end position="1853"/>
    </location>
</feature>
<feature type="compositionally biased region" description="Basic residues" evidence="2">
    <location>
        <begin position="3640"/>
        <end position="3651"/>
    </location>
</feature>
<feature type="compositionally biased region" description="Basic and acidic residues" evidence="2">
    <location>
        <begin position="5878"/>
        <end position="5895"/>
    </location>
</feature>
<feature type="compositionally biased region" description="Basic residues" evidence="2">
    <location>
        <begin position="2510"/>
        <end position="2519"/>
    </location>
</feature>
<feature type="region of interest" description="Disordered" evidence="2">
    <location>
        <begin position="2239"/>
        <end position="2454"/>
    </location>
</feature>
<feature type="compositionally biased region" description="Basic residues" evidence="2">
    <location>
        <begin position="4956"/>
        <end position="4966"/>
    </location>
</feature>
<evidence type="ECO:0008006" key="5">
    <source>
        <dbReference type="Google" id="ProtNLM"/>
    </source>
</evidence>
<feature type="compositionally biased region" description="Basic and acidic residues" evidence="2">
    <location>
        <begin position="5823"/>
        <end position="5836"/>
    </location>
</feature>
<feature type="compositionally biased region" description="Basic and acidic residues" evidence="2">
    <location>
        <begin position="2108"/>
        <end position="2125"/>
    </location>
</feature>
<organism evidence="3 4">
    <name type="scientific">Exophiala bonariae</name>
    <dbReference type="NCBI Taxonomy" id="1690606"/>
    <lineage>
        <taxon>Eukaryota</taxon>
        <taxon>Fungi</taxon>
        <taxon>Dikarya</taxon>
        <taxon>Ascomycota</taxon>
        <taxon>Pezizomycotina</taxon>
        <taxon>Eurotiomycetes</taxon>
        <taxon>Chaetothyriomycetidae</taxon>
        <taxon>Chaetothyriales</taxon>
        <taxon>Herpotrichiellaceae</taxon>
        <taxon>Exophiala</taxon>
    </lineage>
</organism>
<feature type="compositionally biased region" description="Basic and acidic residues" evidence="2">
    <location>
        <begin position="741"/>
        <end position="751"/>
    </location>
</feature>
<name>A0AAV9NWU5_9EURO</name>
<feature type="compositionally biased region" description="Polar residues" evidence="2">
    <location>
        <begin position="3896"/>
        <end position="3905"/>
    </location>
</feature>
<feature type="compositionally biased region" description="Basic and acidic residues" evidence="2">
    <location>
        <begin position="2701"/>
        <end position="2714"/>
    </location>
</feature>
<feature type="compositionally biased region" description="Basic and acidic residues" evidence="2">
    <location>
        <begin position="2083"/>
        <end position="2096"/>
    </location>
</feature>
<feature type="compositionally biased region" description="Basic residues" evidence="2">
    <location>
        <begin position="3126"/>
        <end position="3137"/>
    </location>
</feature>
<feature type="compositionally biased region" description="Basic and acidic residues" evidence="2">
    <location>
        <begin position="1640"/>
        <end position="1663"/>
    </location>
</feature>
<feature type="compositionally biased region" description="Basic residues" evidence="2">
    <location>
        <begin position="5930"/>
        <end position="5941"/>
    </location>
</feature>
<feature type="compositionally biased region" description="Basic residues" evidence="2">
    <location>
        <begin position="618"/>
        <end position="629"/>
    </location>
</feature>
<evidence type="ECO:0000313" key="4">
    <source>
        <dbReference type="Proteomes" id="UP001358417"/>
    </source>
</evidence>
<feature type="compositionally biased region" description="Polar residues" evidence="2">
    <location>
        <begin position="2588"/>
        <end position="2602"/>
    </location>
</feature>
<feature type="compositionally biased region" description="Low complexity" evidence="2">
    <location>
        <begin position="574"/>
        <end position="584"/>
    </location>
</feature>
<dbReference type="EMBL" id="JAVRRD010000001">
    <property type="protein sequence ID" value="KAK5065388.1"/>
    <property type="molecule type" value="Genomic_DNA"/>
</dbReference>
<feature type="compositionally biased region" description="Basic and acidic residues" evidence="2">
    <location>
        <begin position="5524"/>
        <end position="5540"/>
    </location>
</feature>
<feature type="region of interest" description="Disordered" evidence="2">
    <location>
        <begin position="3626"/>
        <end position="3994"/>
    </location>
</feature>
<feature type="region of interest" description="Disordered" evidence="2">
    <location>
        <begin position="5290"/>
        <end position="5384"/>
    </location>
</feature>
<feature type="compositionally biased region" description="Polar residues" evidence="2">
    <location>
        <begin position="2398"/>
        <end position="2410"/>
    </location>
</feature>
<feature type="compositionally biased region" description="Basic and acidic residues" evidence="2">
    <location>
        <begin position="1770"/>
        <end position="1786"/>
    </location>
</feature>
<feature type="compositionally biased region" description="Polar residues" evidence="2">
    <location>
        <begin position="362"/>
        <end position="383"/>
    </location>
</feature>
<feature type="compositionally biased region" description="Basic and acidic residues" evidence="2">
    <location>
        <begin position="4627"/>
        <end position="4637"/>
    </location>
</feature>
<feature type="compositionally biased region" description="Basic residues" evidence="2">
    <location>
        <begin position="2830"/>
        <end position="2840"/>
    </location>
</feature>
<feature type="compositionally biased region" description="Basic and acidic residues" evidence="2">
    <location>
        <begin position="2066"/>
        <end position="2075"/>
    </location>
</feature>
<evidence type="ECO:0000256" key="1">
    <source>
        <dbReference type="SAM" id="Coils"/>
    </source>
</evidence>
<feature type="compositionally biased region" description="Basic and acidic residues" evidence="2">
    <location>
        <begin position="1259"/>
        <end position="1271"/>
    </location>
</feature>
<reference evidence="3 4" key="1">
    <citation type="submission" date="2023-08" db="EMBL/GenBank/DDBJ databases">
        <title>Black Yeasts Isolated from many extreme environments.</title>
        <authorList>
            <person name="Coleine C."/>
            <person name="Stajich J.E."/>
            <person name="Selbmann L."/>
        </authorList>
    </citation>
    <scope>NUCLEOTIDE SEQUENCE [LARGE SCALE GENOMIC DNA]</scope>
    <source>
        <strain evidence="3 4">CCFEE 5792</strain>
    </source>
</reference>
<feature type="region of interest" description="Disordered" evidence="2">
    <location>
        <begin position="4451"/>
        <end position="5125"/>
    </location>
</feature>
<feature type="compositionally biased region" description="Polar residues" evidence="2">
    <location>
        <begin position="1584"/>
        <end position="1606"/>
    </location>
</feature>
<feature type="compositionally biased region" description="Acidic residues" evidence="2">
    <location>
        <begin position="2277"/>
        <end position="2288"/>
    </location>
</feature>
<evidence type="ECO:0000313" key="3">
    <source>
        <dbReference type="EMBL" id="KAK5065388.1"/>
    </source>
</evidence>